<evidence type="ECO:0000256" key="3">
    <source>
        <dbReference type="ARBA" id="ARBA00012922"/>
    </source>
</evidence>
<comment type="similarity">
    <text evidence="2">Belongs to the amidase family.</text>
</comment>
<dbReference type="InterPro" id="IPR023631">
    <property type="entry name" value="Amidase_dom"/>
</dbReference>
<dbReference type="EC" id="3.5.1.4" evidence="3"/>
<keyword evidence="7" id="KW-1185">Reference proteome</keyword>
<dbReference type="SUPFAM" id="SSF75304">
    <property type="entry name" value="Amidase signature (AS) enzymes"/>
    <property type="match status" value="1"/>
</dbReference>
<evidence type="ECO:0000313" key="7">
    <source>
        <dbReference type="Proteomes" id="UP001610335"/>
    </source>
</evidence>
<accession>A0ABR4HAR2</accession>
<dbReference type="Gene3D" id="3.90.1300.10">
    <property type="entry name" value="Amidase signature (AS) domain"/>
    <property type="match status" value="1"/>
</dbReference>
<sequence>MGSLPNSRGLTWQEIGVEARRRRDALIPAEHRLSSELLKSIANVTDVTNVHESTCLFTPSQLEIISSIAETIVAKVAKSVWTALEVAEAFCLSASVAQQLTNCITQPMYAEALQQAKYLDDYLLKHGKVIGPLHGLPVSLKDNIITPPFPSCAGYVDWALETTENWPEAPVVTHLKSLGAIPYVKTAVPTAMMMPETRNNVYADTLNPHNRKLSSGGSSGGEGALIAMRGSPLGVGTDIGGSIRIPSAWNNLFGLRPSAGRFSHTGFRNVFEGQEAVKVVQGPISRDLSSLKLYSKALVDSEMWLSDATLLPIPWRTVNLLPNNELCFAFHKYDKVVRCHPPIERGVDIVVDALRKADVTMIDWEPKLHAQAWSILRPLFRADGGKEVTSRIEATGEPWFPYMHDYRDAARAGNDLPTSQTWKLQAQQTKLAQEYLDMWNATAKATPTGRPIDAIIAPVSAWAAAAHGKCLYTGYTGVWNLLDYSTCVVPVTWADKTIDTKSKEYLDYTPVDERDRKVWEEYDPEVYHHGPVAIQIITRKLEEEKALALAEVVVRALGGTVPKTSFE</sequence>
<comment type="catalytic activity">
    <reaction evidence="1">
        <text>a monocarboxylic acid amide + H2O = a monocarboxylate + NH4(+)</text>
        <dbReference type="Rhea" id="RHEA:12020"/>
        <dbReference type="ChEBI" id="CHEBI:15377"/>
        <dbReference type="ChEBI" id="CHEBI:28938"/>
        <dbReference type="ChEBI" id="CHEBI:35757"/>
        <dbReference type="ChEBI" id="CHEBI:83628"/>
        <dbReference type="EC" id="3.5.1.4"/>
    </reaction>
</comment>
<protein>
    <recommendedName>
        <fullName evidence="3">amidase</fullName>
        <ecNumber evidence="3">3.5.1.4</ecNumber>
    </recommendedName>
</protein>
<reference evidence="6 7" key="1">
    <citation type="submission" date="2024-07" db="EMBL/GenBank/DDBJ databases">
        <title>Section-level genome sequencing and comparative genomics of Aspergillus sections Usti and Cavernicolus.</title>
        <authorList>
            <consortium name="Lawrence Berkeley National Laboratory"/>
            <person name="Nybo J.L."/>
            <person name="Vesth T.C."/>
            <person name="Theobald S."/>
            <person name="Frisvad J.C."/>
            <person name="Larsen T.O."/>
            <person name="Kjaerboelling I."/>
            <person name="Rothschild-Mancinelli K."/>
            <person name="Lyhne E.K."/>
            <person name="Kogle M.E."/>
            <person name="Barry K."/>
            <person name="Clum A."/>
            <person name="Na H."/>
            <person name="Ledsgaard L."/>
            <person name="Lin J."/>
            <person name="Lipzen A."/>
            <person name="Kuo A."/>
            <person name="Riley R."/>
            <person name="Mondo S."/>
            <person name="LaButti K."/>
            <person name="Haridas S."/>
            <person name="Pangalinan J."/>
            <person name="Salamov A.A."/>
            <person name="Simmons B.A."/>
            <person name="Magnuson J.K."/>
            <person name="Chen J."/>
            <person name="Drula E."/>
            <person name="Henrissat B."/>
            <person name="Wiebenga A."/>
            <person name="Lubbers R.J."/>
            <person name="Gomes A.C."/>
            <person name="Makela M.R."/>
            <person name="Stajich J."/>
            <person name="Grigoriev I.V."/>
            <person name="Mortensen U.H."/>
            <person name="De vries R.P."/>
            <person name="Baker S.E."/>
            <person name="Andersen M.R."/>
        </authorList>
    </citation>
    <scope>NUCLEOTIDE SEQUENCE [LARGE SCALE GENOMIC DNA]</scope>
    <source>
        <strain evidence="6 7">CBS 600.67</strain>
    </source>
</reference>
<comment type="caution">
    <text evidence="6">The sequence shown here is derived from an EMBL/GenBank/DDBJ whole genome shotgun (WGS) entry which is preliminary data.</text>
</comment>
<keyword evidence="4" id="KW-0378">Hydrolase</keyword>
<gene>
    <name evidence="6" type="ORF">BDW59DRAFT_176961</name>
</gene>
<evidence type="ECO:0000259" key="5">
    <source>
        <dbReference type="Pfam" id="PF01425"/>
    </source>
</evidence>
<dbReference type="InterPro" id="IPR036928">
    <property type="entry name" value="AS_sf"/>
</dbReference>
<evidence type="ECO:0000256" key="2">
    <source>
        <dbReference type="ARBA" id="ARBA00009199"/>
    </source>
</evidence>
<dbReference type="InterPro" id="IPR020556">
    <property type="entry name" value="Amidase_CS"/>
</dbReference>
<evidence type="ECO:0000256" key="1">
    <source>
        <dbReference type="ARBA" id="ARBA00001311"/>
    </source>
</evidence>
<organism evidence="6 7">
    <name type="scientific">Aspergillus cavernicola</name>
    <dbReference type="NCBI Taxonomy" id="176166"/>
    <lineage>
        <taxon>Eukaryota</taxon>
        <taxon>Fungi</taxon>
        <taxon>Dikarya</taxon>
        <taxon>Ascomycota</taxon>
        <taxon>Pezizomycotina</taxon>
        <taxon>Eurotiomycetes</taxon>
        <taxon>Eurotiomycetidae</taxon>
        <taxon>Eurotiales</taxon>
        <taxon>Aspergillaceae</taxon>
        <taxon>Aspergillus</taxon>
        <taxon>Aspergillus subgen. Nidulantes</taxon>
    </lineage>
</organism>
<dbReference type="Proteomes" id="UP001610335">
    <property type="component" value="Unassembled WGS sequence"/>
</dbReference>
<dbReference type="PANTHER" id="PTHR46072">
    <property type="entry name" value="AMIDASE-RELATED-RELATED"/>
    <property type="match status" value="1"/>
</dbReference>
<dbReference type="PIRSF" id="PIRSF001221">
    <property type="entry name" value="Amidase_fungi"/>
    <property type="match status" value="1"/>
</dbReference>
<evidence type="ECO:0000313" key="6">
    <source>
        <dbReference type="EMBL" id="KAL2812557.1"/>
    </source>
</evidence>
<evidence type="ECO:0000256" key="4">
    <source>
        <dbReference type="ARBA" id="ARBA00022801"/>
    </source>
</evidence>
<dbReference type="EMBL" id="JBFXLS010000175">
    <property type="protein sequence ID" value="KAL2812557.1"/>
    <property type="molecule type" value="Genomic_DNA"/>
</dbReference>
<dbReference type="Pfam" id="PF01425">
    <property type="entry name" value="Amidase"/>
    <property type="match status" value="1"/>
</dbReference>
<feature type="domain" description="Amidase" evidence="5">
    <location>
        <begin position="85"/>
        <end position="546"/>
    </location>
</feature>
<proteinExistence type="inferred from homology"/>
<dbReference type="PROSITE" id="PS00571">
    <property type="entry name" value="AMIDASES"/>
    <property type="match status" value="1"/>
</dbReference>
<name>A0ABR4HAR2_9EURO</name>